<keyword evidence="5 6" id="KW-0472">Membrane</keyword>
<evidence type="ECO:0000256" key="4">
    <source>
        <dbReference type="ARBA" id="ARBA00022989"/>
    </source>
</evidence>
<keyword evidence="4 6" id="KW-1133">Transmembrane helix</keyword>
<evidence type="ECO:0000256" key="3">
    <source>
        <dbReference type="ARBA" id="ARBA00022692"/>
    </source>
</evidence>
<feature type="transmembrane region" description="Helical" evidence="6">
    <location>
        <begin position="123"/>
        <end position="139"/>
    </location>
</feature>
<feature type="transmembrane region" description="Helical" evidence="6">
    <location>
        <begin position="145"/>
        <end position="165"/>
    </location>
</feature>
<protein>
    <submittedName>
        <fullName evidence="8">DMT family transporter</fullName>
    </submittedName>
</protein>
<organism evidence="8 9">
    <name type="scientific">Novosphingobium cyanobacteriorum</name>
    <dbReference type="NCBI Taxonomy" id="3024215"/>
    <lineage>
        <taxon>Bacteria</taxon>
        <taxon>Pseudomonadati</taxon>
        <taxon>Pseudomonadota</taxon>
        <taxon>Alphaproteobacteria</taxon>
        <taxon>Sphingomonadales</taxon>
        <taxon>Sphingomonadaceae</taxon>
        <taxon>Novosphingobium</taxon>
    </lineage>
</organism>
<evidence type="ECO:0000256" key="5">
    <source>
        <dbReference type="ARBA" id="ARBA00023136"/>
    </source>
</evidence>
<comment type="similarity">
    <text evidence="2">Belongs to the drug/metabolite transporter (DMT) superfamily. 10 TMS drug/metabolite exporter (DME) (TC 2.A.7.3) family.</text>
</comment>
<feature type="transmembrane region" description="Helical" evidence="6">
    <location>
        <begin position="270"/>
        <end position="287"/>
    </location>
</feature>
<keyword evidence="9" id="KW-1185">Reference proteome</keyword>
<dbReference type="InterPro" id="IPR037185">
    <property type="entry name" value="EmrE-like"/>
</dbReference>
<evidence type="ECO:0000256" key="2">
    <source>
        <dbReference type="ARBA" id="ARBA00009853"/>
    </source>
</evidence>
<comment type="caution">
    <text evidence="8">The sequence shown here is derived from an EMBL/GenBank/DDBJ whole genome shotgun (WGS) entry which is preliminary data.</text>
</comment>
<dbReference type="SUPFAM" id="SSF103481">
    <property type="entry name" value="Multidrug resistance efflux transporter EmrE"/>
    <property type="match status" value="2"/>
</dbReference>
<dbReference type="InterPro" id="IPR000620">
    <property type="entry name" value="EamA_dom"/>
</dbReference>
<feature type="transmembrane region" description="Helical" evidence="6">
    <location>
        <begin position="177"/>
        <end position="196"/>
    </location>
</feature>
<evidence type="ECO:0000313" key="8">
    <source>
        <dbReference type="EMBL" id="MDF8331811.1"/>
    </source>
</evidence>
<evidence type="ECO:0000256" key="1">
    <source>
        <dbReference type="ARBA" id="ARBA00004141"/>
    </source>
</evidence>
<proteinExistence type="inferred from homology"/>
<feature type="transmembrane region" description="Helical" evidence="6">
    <location>
        <begin position="248"/>
        <end position="264"/>
    </location>
</feature>
<evidence type="ECO:0000256" key="6">
    <source>
        <dbReference type="SAM" id="Phobius"/>
    </source>
</evidence>
<dbReference type="PANTHER" id="PTHR22911:SF6">
    <property type="entry name" value="SOLUTE CARRIER FAMILY 35 MEMBER G1"/>
    <property type="match status" value="1"/>
</dbReference>
<feature type="transmembrane region" description="Helical" evidence="6">
    <location>
        <begin position="216"/>
        <end position="236"/>
    </location>
</feature>
<evidence type="ECO:0000259" key="7">
    <source>
        <dbReference type="Pfam" id="PF00892"/>
    </source>
</evidence>
<feature type="domain" description="EamA" evidence="7">
    <location>
        <begin position="151"/>
        <end position="282"/>
    </location>
</feature>
<dbReference type="Proteomes" id="UP001222770">
    <property type="component" value="Unassembled WGS sequence"/>
</dbReference>
<feature type="transmembrane region" description="Helical" evidence="6">
    <location>
        <begin position="76"/>
        <end position="93"/>
    </location>
</feature>
<sequence length="300" mass="31217">MKQNERSGLLFALAGFAALSVGDIIVKSMAGMWPGPAIATFRYIVGAFGLGTILAFREGPAGFALPGLKWQALRGFGVAISAMAFFSAVQLMPLAEATAIQFTSPMITALLAAAILREPARRSTWIASVVAFIGVLIVLRPNFAVLGVVALLPVLSAFGMGVLMIGNRAVAGRASALSMQFSVAFIGMLFMGAFALAGHLSGIPMLHISVPPWSVLARAGSIAFSASFAHTMIYLATTRAGAGTIAPMTYIQLLVAGMFGWFMFGEQPDLTALAGAGIIVAAGLYLWRSGKVVAEPQGTD</sequence>
<keyword evidence="3 6" id="KW-0812">Transmembrane</keyword>
<dbReference type="PANTHER" id="PTHR22911">
    <property type="entry name" value="ACYL-MALONYL CONDENSING ENZYME-RELATED"/>
    <property type="match status" value="1"/>
</dbReference>
<feature type="transmembrane region" description="Helical" evidence="6">
    <location>
        <begin position="99"/>
        <end position="116"/>
    </location>
</feature>
<dbReference type="Pfam" id="PF00892">
    <property type="entry name" value="EamA"/>
    <property type="match status" value="2"/>
</dbReference>
<feature type="transmembrane region" description="Helical" evidence="6">
    <location>
        <begin position="38"/>
        <end position="56"/>
    </location>
</feature>
<feature type="domain" description="EamA" evidence="7">
    <location>
        <begin position="7"/>
        <end position="139"/>
    </location>
</feature>
<reference evidence="8 9" key="1">
    <citation type="submission" date="2023-03" db="EMBL/GenBank/DDBJ databases">
        <title>Novosphingobium cyanobacteriorum sp. nov., isolated from a eutrophic reservoir during the Microcystis bloom period.</title>
        <authorList>
            <person name="Kang M."/>
            <person name="Le V."/>
            <person name="Ko S.-R."/>
            <person name="Lee S.-A."/>
            <person name="Ahn C.-Y."/>
        </authorList>
    </citation>
    <scope>NUCLEOTIDE SEQUENCE [LARGE SCALE GENOMIC DNA]</scope>
    <source>
        <strain evidence="8 9">HBC54</strain>
    </source>
</reference>
<dbReference type="RefSeq" id="WP_277274917.1">
    <property type="nucleotide sequence ID" value="NZ_JAROCY010000001.1"/>
</dbReference>
<gene>
    <name evidence="8" type="ORF">POM99_01225</name>
</gene>
<accession>A0ABT6CCZ7</accession>
<comment type="subcellular location">
    <subcellularLocation>
        <location evidence="1">Membrane</location>
        <topology evidence="1">Multi-pass membrane protein</topology>
    </subcellularLocation>
</comment>
<name>A0ABT6CCZ7_9SPHN</name>
<evidence type="ECO:0000313" key="9">
    <source>
        <dbReference type="Proteomes" id="UP001222770"/>
    </source>
</evidence>
<dbReference type="EMBL" id="JAROCY010000001">
    <property type="protein sequence ID" value="MDF8331811.1"/>
    <property type="molecule type" value="Genomic_DNA"/>
</dbReference>